<dbReference type="InterPro" id="IPR001451">
    <property type="entry name" value="Hexapep"/>
</dbReference>
<dbReference type="PANTHER" id="PTHR43378">
    <property type="entry name" value="UDP-3-O-ACYLGLUCOSAMINE N-ACYLTRANSFERASE"/>
    <property type="match status" value="1"/>
</dbReference>
<feature type="active site" description="Proton acceptor" evidence="7">
    <location>
        <position position="241"/>
    </location>
</feature>
<dbReference type="SUPFAM" id="SSF51161">
    <property type="entry name" value="Trimeric LpxA-like enzymes"/>
    <property type="match status" value="1"/>
</dbReference>
<dbReference type="STRING" id="519453.SAMN04488070_0668"/>
<comment type="similarity">
    <text evidence="7">Belongs to the transferase hexapeptide repeat family. LpxD subfamily.</text>
</comment>
<comment type="pathway">
    <text evidence="7">Bacterial outer membrane biogenesis; LPS lipid A biosynthesis.</text>
</comment>
<dbReference type="GO" id="GO:0103118">
    <property type="term" value="F:UDP-3-O-[(3R)-3-hydroxyacyl]-glucosamine N-acyltransferase activity"/>
    <property type="evidence" value="ECO:0007669"/>
    <property type="project" value="UniProtKB-EC"/>
</dbReference>
<dbReference type="HAMAP" id="MF_00523">
    <property type="entry name" value="LpxD"/>
    <property type="match status" value="1"/>
</dbReference>
<evidence type="ECO:0000313" key="9">
    <source>
        <dbReference type="EMBL" id="PWW14325.1"/>
    </source>
</evidence>
<dbReference type="EMBL" id="QGTT01000003">
    <property type="protein sequence ID" value="PWW14325.1"/>
    <property type="molecule type" value="Genomic_DNA"/>
</dbReference>
<dbReference type="NCBIfam" id="TIGR01853">
    <property type="entry name" value="lipid_A_lpxD"/>
    <property type="match status" value="1"/>
</dbReference>
<keyword evidence="1 7" id="KW-0444">Lipid biosynthesis</keyword>
<dbReference type="Pfam" id="PF00132">
    <property type="entry name" value="Hexapep"/>
    <property type="match status" value="2"/>
</dbReference>
<dbReference type="GO" id="GO:0016410">
    <property type="term" value="F:N-acyltransferase activity"/>
    <property type="evidence" value="ECO:0007669"/>
    <property type="project" value="InterPro"/>
</dbReference>
<sequence length="344" mass="36393">MTNQTLLLQQLAEAIEAEVHGDGEITITGVATLASAKPGQIAFLANEKYRSQLDTTQASAVIVAPNVELPAGLAALRTRNPYAGFAKVAQLLDTTPKPADHIHASAQIHPTAKIGANVAIGANTVIAEHAVIADDVVIGVGCYIGPRVEIGRATQLWQHVVVYHGCVIGEHCLVHAGTIIGADGFGWANEQGKWVKIPQLGRVVIGNRVDIGASTTIDRGALDDTIISDGCIIDNQCQIAHNVFIDEDTAIAGCTVLAGSCRIGKRCLIGGATAINGHIEICDDVQISGFSMVIKGISEPGVYASGIPAAPHREWRRNGARYRQLDELFQRVKKLENQLASASE</sequence>
<dbReference type="Gene3D" id="1.20.5.170">
    <property type="match status" value="1"/>
</dbReference>
<dbReference type="PANTHER" id="PTHR43378:SF2">
    <property type="entry name" value="UDP-3-O-ACYLGLUCOSAMINE N-ACYLTRANSFERASE 1, MITOCHONDRIAL-RELATED"/>
    <property type="match status" value="1"/>
</dbReference>
<evidence type="ECO:0000256" key="3">
    <source>
        <dbReference type="ARBA" id="ARBA00022679"/>
    </source>
</evidence>
<keyword evidence="10" id="KW-1185">Reference proteome</keyword>
<dbReference type="Gene3D" id="3.40.1390.10">
    <property type="entry name" value="MurE/MurF, N-terminal domain"/>
    <property type="match status" value="1"/>
</dbReference>
<keyword evidence="4 7" id="KW-0677">Repeat</keyword>
<evidence type="ECO:0000313" key="10">
    <source>
        <dbReference type="Proteomes" id="UP000246964"/>
    </source>
</evidence>
<dbReference type="RefSeq" id="WP_110075225.1">
    <property type="nucleotide sequence ID" value="NZ_QGTT01000003.1"/>
</dbReference>
<dbReference type="Proteomes" id="UP000246964">
    <property type="component" value="Unassembled WGS sequence"/>
</dbReference>
<evidence type="ECO:0000256" key="1">
    <source>
        <dbReference type="ARBA" id="ARBA00022516"/>
    </source>
</evidence>
<evidence type="ECO:0000256" key="4">
    <source>
        <dbReference type="ARBA" id="ARBA00022737"/>
    </source>
</evidence>
<keyword evidence="3 7" id="KW-0808">Transferase</keyword>
<comment type="caution">
    <text evidence="9">The sequence shown here is derived from an EMBL/GenBank/DDBJ whole genome shotgun (WGS) entry which is preliminary data.</text>
</comment>
<dbReference type="Gene3D" id="2.160.10.10">
    <property type="entry name" value="Hexapeptide repeat proteins"/>
    <property type="match status" value="1"/>
</dbReference>
<dbReference type="CDD" id="cd03352">
    <property type="entry name" value="LbH_LpxD"/>
    <property type="match status" value="1"/>
</dbReference>
<comment type="catalytic activity">
    <reaction evidence="7">
        <text>a UDP-3-O-[(3R)-3-hydroxyacyl]-alpha-D-glucosamine + a (3R)-hydroxyacyl-[ACP] = a UDP-2-N,3-O-bis[(3R)-3-hydroxyacyl]-alpha-D-glucosamine + holo-[ACP] + H(+)</text>
        <dbReference type="Rhea" id="RHEA:53836"/>
        <dbReference type="Rhea" id="RHEA-COMP:9685"/>
        <dbReference type="Rhea" id="RHEA-COMP:9945"/>
        <dbReference type="ChEBI" id="CHEBI:15378"/>
        <dbReference type="ChEBI" id="CHEBI:64479"/>
        <dbReference type="ChEBI" id="CHEBI:78827"/>
        <dbReference type="ChEBI" id="CHEBI:137740"/>
        <dbReference type="ChEBI" id="CHEBI:137748"/>
        <dbReference type="EC" id="2.3.1.191"/>
    </reaction>
</comment>
<dbReference type="InterPro" id="IPR020573">
    <property type="entry name" value="UDP_GlcNAc_AcTrfase_non-rep"/>
</dbReference>
<dbReference type="OrthoDB" id="9784739at2"/>
<evidence type="ECO:0000259" key="8">
    <source>
        <dbReference type="Pfam" id="PF04613"/>
    </source>
</evidence>
<comment type="subunit">
    <text evidence="7">Homotrimer.</text>
</comment>
<evidence type="ECO:0000256" key="5">
    <source>
        <dbReference type="ARBA" id="ARBA00023098"/>
    </source>
</evidence>
<gene>
    <name evidence="7" type="primary">lpxD</name>
    <name evidence="9" type="ORF">DET45_10316</name>
</gene>
<dbReference type="InterPro" id="IPR011004">
    <property type="entry name" value="Trimer_LpxA-like_sf"/>
</dbReference>
<reference evidence="9 10" key="1">
    <citation type="submission" date="2018-05" db="EMBL/GenBank/DDBJ databases">
        <title>Freshwater and sediment microbial communities from various areas in North America, analyzing microbe dynamics in response to fracking.</title>
        <authorList>
            <person name="Lamendella R."/>
        </authorList>
    </citation>
    <scope>NUCLEOTIDE SEQUENCE [LARGE SCALE GENOMIC DNA]</scope>
    <source>
        <strain evidence="9 10">125B1</strain>
    </source>
</reference>
<dbReference type="GO" id="GO:0016020">
    <property type="term" value="C:membrane"/>
    <property type="evidence" value="ECO:0007669"/>
    <property type="project" value="GOC"/>
</dbReference>
<dbReference type="AlphaFoldDB" id="A0A317QC21"/>
<protein>
    <recommendedName>
        <fullName evidence="7">UDP-3-O-acylglucosamine N-acyltransferase</fullName>
        <ecNumber evidence="7">2.3.1.191</ecNumber>
    </recommendedName>
</protein>
<accession>A0A317QC21</accession>
<dbReference type="InterPro" id="IPR007691">
    <property type="entry name" value="LpxD"/>
</dbReference>
<comment type="function">
    <text evidence="7">Catalyzes the N-acylation of UDP-3-O-acylglucosamine using 3-hydroxyacyl-ACP as the acyl donor. Is involved in the biosynthesis of lipid A, a phosphorylated glycolipid that anchors the lipopolysaccharide to the outer membrane of the cell.</text>
</comment>
<keyword evidence="6 7" id="KW-0012">Acyltransferase</keyword>
<evidence type="ECO:0000256" key="6">
    <source>
        <dbReference type="ARBA" id="ARBA00023315"/>
    </source>
</evidence>
<dbReference type="GO" id="GO:0009245">
    <property type="term" value="P:lipid A biosynthetic process"/>
    <property type="evidence" value="ECO:0007669"/>
    <property type="project" value="UniProtKB-UniRule"/>
</dbReference>
<proteinExistence type="inferred from homology"/>
<dbReference type="NCBIfam" id="NF002060">
    <property type="entry name" value="PRK00892.1"/>
    <property type="match status" value="1"/>
</dbReference>
<organism evidence="9 10">
    <name type="scientific">Pseudidiomarina maritima</name>
    <dbReference type="NCBI Taxonomy" id="519453"/>
    <lineage>
        <taxon>Bacteria</taxon>
        <taxon>Pseudomonadati</taxon>
        <taxon>Pseudomonadota</taxon>
        <taxon>Gammaproteobacteria</taxon>
        <taxon>Alteromonadales</taxon>
        <taxon>Idiomarinaceae</taxon>
        <taxon>Pseudidiomarina</taxon>
    </lineage>
</organism>
<dbReference type="Pfam" id="PF04613">
    <property type="entry name" value="LpxD"/>
    <property type="match status" value="1"/>
</dbReference>
<dbReference type="UniPathway" id="UPA00973"/>
<keyword evidence="5 7" id="KW-0443">Lipid metabolism</keyword>
<evidence type="ECO:0000256" key="2">
    <source>
        <dbReference type="ARBA" id="ARBA00022556"/>
    </source>
</evidence>
<dbReference type="EC" id="2.3.1.191" evidence="7"/>
<feature type="domain" description="UDP-3-O-[3-hydroxymyristoyl] glucosamine N-acyltransferase non-repeat region" evidence="8">
    <location>
        <begin position="25"/>
        <end position="91"/>
    </location>
</feature>
<keyword evidence="2 7" id="KW-0441">Lipid A biosynthesis</keyword>
<evidence type="ECO:0000256" key="7">
    <source>
        <dbReference type="HAMAP-Rule" id="MF_00523"/>
    </source>
</evidence>
<name>A0A317QC21_9GAMM</name>